<reference evidence="3" key="1">
    <citation type="submission" date="2023-01" db="EMBL/GenBank/DDBJ databases">
        <title>Comparative genomic analysis of cold water coral derived Sulfitobacter faviae: insights into their metabolism and habitat adaptation.</title>
        <authorList>
            <person name="Guo Y."/>
            <person name="Lin S."/>
            <person name="Huang Z."/>
            <person name="Tang K."/>
            <person name="Wang X."/>
        </authorList>
    </citation>
    <scope>NUCLEOTIDE SEQUENCE</scope>
    <source>
        <strain evidence="3">SCSIO W_1865</strain>
    </source>
</reference>
<proteinExistence type="predicted"/>
<organism evidence="3 4">
    <name type="scientific">Sulfitobacter faviae</name>
    <dbReference type="NCBI Taxonomy" id="1775881"/>
    <lineage>
        <taxon>Bacteria</taxon>
        <taxon>Pseudomonadati</taxon>
        <taxon>Pseudomonadota</taxon>
        <taxon>Alphaproteobacteria</taxon>
        <taxon>Rhodobacterales</taxon>
        <taxon>Roseobacteraceae</taxon>
        <taxon>Sulfitobacter</taxon>
    </lineage>
</organism>
<evidence type="ECO:0000313" key="4">
    <source>
        <dbReference type="Proteomes" id="UP001210770"/>
    </source>
</evidence>
<dbReference type="Proteomes" id="UP001210770">
    <property type="component" value="Chromosome"/>
</dbReference>
<feature type="chain" id="PRO_5043971152" description="Repeat protein (TIGR01451 family)" evidence="2">
    <location>
        <begin position="33"/>
        <end position="1913"/>
    </location>
</feature>
<protein>
    <recommendedName>
        <fullName evidence="5">Repeat protein (TIGR01451 family)</fullName>
    </recommendedName>
</protein>
<dbReference type="SUPFAM" id="SSF49478">
    <property type="entry name" value="Cna protein B-type domain"/>
    <property type="match status" value="1"/>
</dbReference>
<evidence type="ECO:0000256" key="1">
    <source>
        <dbReference type="SAM" id="MobiDB-lite"/>
    </source>
</evidence>
<dbReference type="NCBIfam" id="TIGR01451">
    <property type="entry name" value="B_ant_repeat"/>
    <property type="match status" value="1"/>
</dbReference>
<evidence type="ECO:0008006" key="5">
    <source>
        <dbReference type="Google" id="ProtNLM"/>
    </source>
</evidence>
<dbReference type="InterPro" id="IPR047589">
    <property type="entry name" value="DUF11_rpt"/>
</dbReference>
<keyword evidence="2" id="KW-0732">Signal</keyword>
<dbReference type="Gene3D" id="2.60.40.10">
    <property type="entry name" value="Immunoglobulins"/>
    <property type="match status" value="2"/>
</dbReference>
<dbReference type="InterPro" id="IPR013783">
    <property type="entry name" value="Ig-like_fold"/>
</dbReference>
<dbReference type="RefSeq" id="WP_271688266.1">
    <property type="nucleotide sequence ID" value="NZ_CP116423.1"/>
</dbReference>
<evidence type="ECO:0000313" key="3">
    <source>
        <dbReference type="EMBL" id="WCE69898.1"/>
    </source>
</evidence>
<gene>
    <name evidence="3" type="ORF">PL336_14010</name>
</gene>
<sequence length="1913" mass="206796">MRSFLMSKARPALALISASALGLSLLPQTAAAAPAPGGSFIRNVAEVSYFNTSLGIMERVFSNPVRAEVAAVPGLEVTGYSDLLLTRGAFGRYHFDVINSGNVPLSTSVSIGEQGSARMMSRQSLFPDLNGNGLIDTEDRAFDMSAPFMLAVGERLQLIYEFRISAETPVSTQFASMLTASAVTEDGQSLTDDAMGVSRVEEGGLEVSKEQVVAESDAGALITYTLRLRNDSERDAFGYPEIEGQPIVIDGTPRTGVLLRDAIPRNTVFHAVQDSGTMTALVHMRGAPDHHYVSVAPAGLSHDVDAVAFFHEGDYAVGHATDPSFSVRVPADLGKVEVQNTASAFYNNQESTLLLTSNTVVYDRDTETVGTLVFEHPQTGADQPYGTPGSDTRLRLTSGACNISTEVDSTAVTIRSMLTGDVETIIATETGANTGVFLTPALPMAQMSPAVAGDQVMATDFGDSFSATASCDSAVLEDDLMINPGNFLFNSVTNAPIDGVAVALVDARSGNEMARTQTDQRGFFTFSEMPEGDYRYAVMDAPAWIFPSARLDYAGMGRNVMDAGWGRAFKHAGGALFVSDIPVDPNYGTPLALDKAADLDRVGHGEFVTYTLSFTNNMHQALIGGEILDRPAYGVNLVPGTVTLNGEPLDDPQEIGNGDLRFDVGMLEPLSSHELSYVMQFSAAAREGRNENSAILSGRQAGTGTLQQSQTARAMVRLDNSGGVFARQGTVLGAVFMDCNGNGLRDRVEDEPGIPGVRIVTQEGLFVVTDINGAYSLNGMRPVTHAFLVQPETLPAGTAVQVTRTNDLRRGGSRIVPLKKGELRTENFAVAQCTPEALEEVGKRRDHFAGKRQTPGMNAADLPIDGQRSSTRSVRGEAGIATTTQLTPGMIAAQSEEAGREPSSVAQAARASAQRQSLDSMIQNLDSAPGFVDFAEDTAVTRATQNIRIKGKADLTLSLLVNGRELGGDRVGERTNLAKNNVQALEYVAVKLASGENVLTLVGRDGFGIERVRKELRLTAPGKPARIEILMPETASANPASVVPVVVRVLDAGGRPVPASGTVTLAARRSLWDVTDIRSSAPGVQAYLDNGEATFNLIPPQASGPDLITVRSSFGEAEARVTFTPDLNERVLIGVIEGAVSLSGDAGNVIEEDRISAFEDTTTGIRGELYLKGVIRGDALLTLRYSSDRDTEDSLFRDIRGEEYYPVYGDSSERGADAQSSSNLFVKVEKGRSYVLYGDIAIAPEASALKLGGLQRVATGAKGHWENDRVSVTVFAARTAQEQQIQEIRGRGVSGPYDLDLSGYVQGSERVEILVRDEDGGDILSATPLLRGTDYLLDFFRNTITFDSPVRQFDLDGNPVSIRVTYEVEAEGAEAYWLYGGEVNYALSERTSVGARAVHADAPLGNAARQRMHSAYLQHEDRQGGLWEAEVARSENAMGDKDNAARLSYELKTETRHFAFEAIHTGRDFYAQGGLARPGTTQIRLSYGEEIDRRSDIAFGAEYTRDRINDSTRLTVDAIYSRHLSKTLRGEIGLEYSRDRTASGSETDTALILGAHWTPAARPGTVIEAKLRAPLSGDAPTELTLGLYDEPKNGWRVYNEIELQFGSDALVTRAAYGFTYTMNEWVTGRTEMTKASGTSDTTMVQGLSVDWDINESTNLRADLEHSRNLETNDGELTSFAIGTSWESADGDWVGDAELETTWEESGQTHYASFGIAGNVTPDLTVLARSRAALDRREGEDSRRMRTRIGAAYRPKDNARLDVLAWYEHRLEEKHTSTETHLWSVDANYEIDADLRINGKYAGQYQKIGTNAGARANTTTQLIQGGLNYEFGDDRFQLGLNATYLWDSEGNSSNGIGAEFGFTPREGVLLALGYNKARGRVAGQSSLYDEGFYFRFNLLLDNSLWTQFDQFLGS</sequence>
<feature type="signal peptide" evidence="2">
    <location>
        <begin position="1"/>
        <end position="32"/>
    </location>
</feature>
<dbReference type="SUPFAM" id="SSF56935">
    <property type="entry name" value="Porins"/>
    <property type="match status" value="1"/>
</dbReference>
<dbReference type="SUPFAM" id="SSF117074">
    <property type="entry name" value="Hypothetical protein PA1324"/>
    <property type="match status" value="1"/>
</dbReference>
<feature type="region of interest" description="Disordered" evidence="1">
    <location>
        <begin position="849"/>
        <end position="874"/>
    </location>
</feature>
<name>A0AAX3LNM3_9RHOB</name>
<accession>A0AAX3LNM3</accession>
<dbReference type="EMBL" id="CP116423">
    <property type="protein sequence ID" value="WCE69898.1"/>
    <property type="molecule type" value="Genomic_DNA"/>
</dbReference>
<evidence type="ECO:0000256" key="2">
    <source>
        <dbReference type="SAM" id="SignalP"/>
    </source>
</evidence>